<evidence type="ECO:0000256" key="1">
    <source>
        <dbReference type="SAM" id="MobiDB-lite"/>
    </source>
</evidence>
<feature type="compositionally biased region" description="Low complexity" evidence="1">
    <location>
        <begin position="363"/>
        <end position="398"/>
    </location>
</feature>
<dbReference type="EMBL" id="CARXXK010000005">
    <property type="protein sequence ID" value="CAI6368506.1"/>
    <property type="molecule type" value="Genomic_DNA"/>
</dbReference>
<dbReference type="AlphaFoldDB" id="A0AAV0XK66"/>
<feature type="region of interest" description="Disordered" evidence="1">
    <location>
        <begin position="354"/>
        <end position="398"/>
    </location>
</feature>
<evidence type="ECO:0000256" key="2">
    <source>
        <dbReference type="SAM" id="Phobius"/>
    </source>
</evidence>
<dbReference type="Proteomes" id="UP001160148">
    <property type="component" value="Unassembled WGS sequence"/>
</dbReference>
<accession>A0AAV0XK66</accession>
<name>A0AAV0XK66_9HEMI</name>
<keyword evidence="2" id="KW-0812">Transmembrane</keyword>
<keyword evidence="2" id="KW-0472">Membrane</keyword>
<gene>
    <name evidence="3" type="ORF">MEUPH1_LOCUS22855</name>
</gene>
<keyword evidence="2" id="KW-1133">Transmembrane helix</keyword>
<reference evidence="3 4" key="1">
    <citation type="submission" date="2023-01" db="EMBL/GenBank/DDBJ databases">
        <authorList>
            <person name="Whitehead M."/>
        </authorList>
    </citation>
    <scope>NUCLEOTIDE SEQUENCE [LARGE SCALE GENOMIC DNA]</scope>
</reference>
<sequence>MAPRVARIPSPAVVKISHQKEERPVPFPPKLQTTAATKMYAGGRGAVRLLLVAAFVVAVAGVARRPRQPRSKAFRVYRPNMDAGKLLKHVMMHEDEWTDVLQEPIMKLGKPPYEGRGLAGPPVGPHSDAVSQLAEGMSLYDVREIVAKVTKYYNAIRSFVEYGAKAVRRALACYTFKQVAYQTSSISLLMVKEAEPNIVLQTANAFKKNAASFIDILAAVPDDDLSILLKSYWKSIKVLQYDGIQRLEKLPYPEALVENMKDLTENVNIFLSDYCMPYLTDEDFFKRTGVPKKTPLIKDASLETMMPINTIVDMTRVQSEHMARTARSLGIVTMPDHLWSSLFFYRGRPRPDSTYLNVEAPPKSEATASKSEATASKSEATASKSEAAASTSEAGTSG</sequence>
<protein>
    <submittedName>
        <fullName evidence="3">Uncharacterized protein</fullName>
    </submittedName>
</protein>
<evidence type="ECO:0000313" key="4">
    <source>
        <dbReference type="Proteomes" id="UP001160148"/>
    </source>
</evidence>
<organism evidence="3 4">
    <name type="scientific">Macrosiphum euphorbiae</name>
    <name type="common">potato aphid</name>
    <dbReference type="NCBI Taxonomy" id="13131"/>
    <lineage>
        <taxon>Eukaryota</taxon>
        <taxon>Metazoa</taxon>
        <taxon>Ecdysozoa</taxon>
        <taxon>Arthropoda</taxon>
        <taxon>Hexapoda</taxon>
        <taxon>Insecta</taxon>
        <taxon>Pterygota</taxon>
        <taxon>Neoptera</taxon>
        <taxon>Paraneoptera</taxon>
        <taxon>Hemiptera</taxon>
        <taxon>Sternorrhyncha</taxon>
        <taxon>Aphidomorpha</taxon>
        <taxon>Aphidoidea</taxon>
        <taxon>Aphididae</taxon>
        <taxon>Macrosiphini</taxon>
        <taxon>Macrosiphum</taxon>
    </lineage>
</organism>
<keyword evidence="4" id="KW-1185">Reference proteome</keyword>
<comment type="caution">
    <text evidence="3">The sequence shown here is derived from an EMBL/GenBank/DDBJ whole genome shotgun (WGS) entry which is preliminary data.</text>
</comment>
<proteinExistence type="predicted"/>
<feature type="transmembrane region" description="Helical" evidence="2">
    <location>
        <begin position="45"/>
        <end position="63"/>
    </location>
</feature>
<evidence type="ECO:0000313" key="3">
    <source>
        <dbReference type="EMBL" id="CAI6368506.1"/>
    </source>
</evidence>